<keyword evidence="2" id="KW-1185">Reference proteome</keyword>
<sequence>MSFTFEGHGYHYLTITGIIDGLVDHERKSELWRRAAVGCCIVDGWVDHWCTDVSWVWRIPNRNVAASNTTSTYVTTCCYITETPNNYTTKAPEYYTTTYAAPAYYTEAPITSTPEHRRTTLQPTLP</sequence>
<proteinExistence type="predicted"/>
<dbReference type="EMBL" id="GL732529">
    <property type="protein sequence ID" value="EFX86658.1"/>
    <property type="molecule type" value="Genomic_DNA"/>
</dbReference>
<dbReference type="InParanoid" id="E9G1C7"/>
<evidence type="ECO:0000313" key="2">
    <source>
        <dbReference type="Proteomes" id="UP000000305"/>
    </source>
</evidence>
<dbReference type="PhylomeDB" id="E9G1C7"/>
<dbReference type="KEGG" id="dpx:DAPPUDRAFT_236590"/>
<dbReference type="HOGENOM" id="CLU_2087199_0_0_1"/>
<organism evidence="1 2">
    <name type="scientific">Daphnia pulex</name>
    <name type="common">Water flea</name>
    <dbReference type="NCBI Taxonomy" id="6669"/>
    <lineage>
        <taxon>Eukaryota</taxon>
        <taxon>Metazoa</taxon>
        <taxon>Ecdysozoa</taxon>
        <taxon>Arthropoda</taxon>
        <taxon>Crustacea</taxon>
        <taxon>Branchiopoda</taxon>
        <taxon>Diplostraca</taxon>
        <taxon>Cladocera</taxon>
        <taxon>Anomopoda</taxon>
        <taxon>Daphniidae</taxon>
        <taxon>Daphnia</taxon>
    </lineage>
</organism>
<protein>
    <submittedName>
        <fullName evidence="1">Uncharacterized protein</fullName>
    </submittedName>
</protein>
<reference evidence="1 2" key="1">
    <citation type="journal article" date="2011" name="Science">
        <title>The ecoresponsive genome of Daphnia pulex.</title>
        <authorList>
            <person name="Colbourne J.K."/>
            <person name="Pfrender M.E."/>
            <person name="Gilbert D."/>
            <person name="Thomas W.K."/>
            <person name="Tucker A."/>
            <person name="Oakley T.H."/>
            <person name="Tokishita S."/>
            <person name="Aerts A."/>
            <person name="Arnold G.J."/>
            <person name="Basu M.K."/>
            <person name="Bauer D.J."/>
            <person name="Caceres C.E."/>
            <person name="Carmel L."/>
            <person name="Casola C."/>
            <person name="Choi J.H."/>
            <person name="Detter J.C."/>
            <person name="Dong Q."/>
            <person name="Dusheyko S."/>
            <person name="Eads B.D."/>
            <person name="Frohlich T."/>
            <person name="Geiler-Samerotte K.A."/>
            <person name="Gerlach D."/>
            <person name="Hatcher P."/>
            <person name="Jogdeo S."/>
            <person name="Krijgsveld J."/>
            <person name="Kriventseva E.V."/>
            <person name="Kultz D."/>
            <person name="Laforsch C."/>
            <person name="Lindquist E."/>
            <person name="Lopez J."/>
            <person name="Manak J.R."/>
            <person name="Muller J."/>
            <person name="Pangilinan J."/>
            <person name="Patwardhan R.P."/>
            <person name="Pitluck S."/>
            <person name="Pritham E.J."/>
            <person name="Rechtsteiner A."/>
            <person name="Rho M."/>
            <person name="Rogozin I.B."/>
            <person name="Sakarya O."/>
            <person name="Salamov A."/>
            <person name="Schaack S."/>
            <person name="Shapiro H."/>
            <person name="Shiga Y."/>
            <person name="Skalitzky C."/>
            <person name="Smith Z."/>
            <person name="Souvorov A."/>
            <person name="Sung W."/>
            <person name="Tang Z."/>
            <person name="Tsuchiya D."/>
            <person name="Tu H."/>
            <person name="Vos H."/>
            <person name="Wang M."/>
            <person name="Wolf Y.I."/>
            <person name="Yamagata H."/>
            <person name="Yamada T."/>
            <person name="Ye Y."/>
            <person name="Shaw J.R."/>
            <person name="Andrews J."/>
            <person name="Crease T.J."/>
            <person name="Tang H."/>
            <person name="Lucas S.M."/>
            <person name="Robertson H.M."/>
            <person name="Bork P."/>
            <person name="Koonin E.V."/>
            <person name="Zdobnov E.M."/>
            <person name="Grigoriev I.V."/>
            <person name="Lynch M."/>
            <person name="Boore J.L."/>
        </authorList>
    </citation>
    <scope>NUCLEOTIDE SEQUENCE [LARGE SCALE GENOMIC DNA]</scope>
</reference>
<dbReference type="Proteomes" id="UP000000305">
    <property type="component" value="Unassembled WGS sequence"/>
</dbReference>
<name>E9G1C7_DAPPU</name>
<accession>E9G1C7</accession>
<dbReference type="AlphaFoldDB" id="E9G1C7"/>
<gene>
    <name evidence="1" type="ORF">DAPPUDRAFT_236590</name>
</gene>
<evidence type="ECO:0000313" key="1">
    <source>
        <dbReference type="EMBL" id="EFX86658.1"/>
    </source>
</evidence>